<feature type="domain" description="Cytidyltransferase-like" evidence="11">
    <location>
        <begin position="28"/>
        <end position="184"/>
    </location>
</feature>
<dbReference type="SUPFAM" id="SSF52374">
    <property type="entry name" value="Nucleotidylyl transferase"/>
    <property type="match status" value="1"/>
</dbReference>
<dbReference type="GO" id="GO:0004515">
    <property type="term" value="F:nicotinate-nucleotide adenylyltransferase activity"/>
    <property type="evidence" value="ECO:0007669"/>
    <property type="project" value="UniProtKB-UniRule"/>
</dbReference>
<evidence type="ECO:0000259" key="11">
    <source>
        <dbReference type="Pfam" id="PF01467"/>
    </source>
</evidence>
<dbReference type="GO" id="GO:0005524">
    <property type="term" value="F:ATP binding"/>
    <property type="evidence" value="ECO:0007669"/>
    <property type="project" value="UniProtKB-KW"/>
</dbReference>
<reference evidence="12" key="2">
    <citation type="submission" date="2021-04" db="EMBL/GenBank/DDBJ databases">
        <authorList>
            <person name="Gilroy R."/>
        </authorList>
    </citation>
    <scope>NUCLEOTIDE SEQUENCE</scope>
    <source>
        <strain evidence="12">ChiHejej3B27-2180</strain>
    </source>
</reference>
<sequence length="211" mass="24181">MQKQKQSRVVVQPAPQPLIFSKRRRVGLYGGTFNPVHNAHLLVAEQAGQTLCLDHVLFLPDAQPPHADHKETIDAADRVAMLRLAIANNSFFGLELDEVKRGGVSYSYETVKRLKERHPDTDYYFIIGGDMVDYLPTWYRIDDLAKIVHFVGVRRPGAKNEAKYPVTWVDIPQVDFSSTKIRHRVKTGQSIKYMVPSAVEDYIEEHHLYHD</sequence>
<keyword evidence="7 10" id="KW-0067">ATP-binding</keyword>
<evidence type="ECO:0000313" key="13">
    <source>
        <dbReference type="Proteomes" id="UP000886878"/>
    </source>
</evidence>
<comment type="caution">
    <text evidence="12">The sequence shown here is derived from an EMBL/GenBank/DDBJ whole genome shotgun (WGS) entry which is preliminary data.</text>
</comment>
<dbReference type="NCBIfam" id="NF000841">
    <property type="entry name" value="PRK00071.1-4"/>
    <property type="match status" value="1"/>
</dbReference>
<keyword evidence="4 10" id="KW-0808">Transferase</keyword>
<comment type="pathway">
    <text evidence="2 10">Cofactor biosynthesis; NAD(+) biosynthesis; deamido-NAD(+) from nicotinate D-ribonucleotide: step 1/1.</text>
</comment>
<keyword evidence="6 10" id="KW-0547">Nucleotide-binding</keyword>
<evidence type="ECO:0000256" key="3">
    <source>
        <dbReference type="ARBA" id="ARBA00022642"/>
    </source>
</evidence>
<organism evidence="12 13">
    <name type="scientific">Candidatus Limosilactobacillus merdipullorum</name>
    <dbReference type="NCBI Taxonomy" id="2838653"/>
    <lineage>
        <taxon>Bacteria</taxon>
        <taxon>Bacillati</taxon>
        <taxon>Bacillota</taxon>
        <taxon>Bacilli</taxon>
        <taxon>Lactobacillales</taxon>
        <taxon>Lactobacillaceae</taxon>
        <taxon>Limosilactobacillus</taxon>
    </lineage>
</organism>
<keyword evidence="8 10" id="KW-0520">NAD</keyword>
<evidence type="ECO:0000256" key="2">
    <source>
        <dbReference type="ARBA" id="ARBA00005019"/>
    </source>
</evidence>
<protein>
    <recommendedName>
        <fullName evidence="10">Probable nicotinate-nucleotide adenylyltransferase</fullName>
        <ecNumber evidence="10">2.7.7.18</ecNumber>
    </recommendedName>
    <alternativeName>
        <fullName evidence="10">Deamido-NAD(+) diphosphorylase</fullName>
    </alternativeName>
    <alternativeName>
        <fullName evidence="10">Deamido-NAD(+) pyrophosphorylase</fullName>
    </alternativeName>
    <alternativeName>
        <fullName evidence="10">Nicotinate mononucleotide adenylyltransferase</fullName>
        <shortName evidence="10">NaMN adenylyltransferase</shortName>
    </alternativeName>
</protein>
<comment type="catalytic activity">
    <reaction evidence="9 10">
        <text>nicotinate beta-D-ribonucleotide + ATP + H(+) = deamido-NAD(+) + diphosphate</text>
        <dbReference type="Rhea" id="RHEA:22860"/>
        <dbReference type="ChEBI" id="CHEBI:15378"/>
        <dbReference type="ChEBI" id="CHEBI:30616"/>
        <dbReference type="ChEBI" id="CHEBI:33019"/>
        <dbReference type="ChEBI" id="CHEBI:57502"/>
        <dbReference type="ChEBI" id="CHEBI:58437"/>
        <dbReference type="EC" id="2.7.7.18"/>
    </reaction>
</comment>
<evidence type="ECO:0000256" key="9">
    <source>
        <dbReference type="ARBA" id="ARBA00048721"/>
    </source>
</evidence>
<comment type="function">
    <text evidence="1 10">Catalyzes the reversible adenylation of nicotinate mononucleotide (NaMN) to nicotinic acid adenine dinucleotide (NaAD).</text>
</comment>
<dbReference type="Pfam" id="PF01467">
    <property type="entry name" value="CTP_transf_like"/>
    <property type="match status" value="1"/>
</dbReference>
<dbReference type="AlphaFoldDB" id="A0A9D1QM94"/>
<keyword evidence="3 10" id="KW-0662">Pyridine nucleotide biosynthesis</keyword>
<gene>
    <name evidence="10" type="primary">nadD</name>
    <name evidence="12" type="ORF">H9876_00130</name>
</gene>
<evidence type="ECO:0000256" key="4">
    <source>
        <dbReference type="ARBA" id="ARBA00022679"/>
    </source>
</evidence>
<evidence type="ECO:0000256" key="7">
    <source>
        <dbReference type="ARBA" id="ARBA00022840"/>
    </source>
</evidence>
<dbReference type="HAMAP" id="MF_00244">
    <property type="entry name" value="NaMN_adenylyltr"/>
    <property type="match status" value="1"/>
</dbReference>
<dbReference type="NCBIfam" id="TIGR00125">
    <property type="entry name" value="cyt_tran_rel"/>
    <property type="match status" value="1"/>
</dbReference>
<dbReference type="CDD" id="cd02165">
    <property type="entry name" value="NMNAT"/>
    <property type="match status" value="1"/>
</dbReference>
<dbReference type="EMBL" id="DXGK01000006">
    <property type="protein sequence ID" value="HIW69782.1"/>
    <property type="molecule type" value="Genomic_DNA"/>
</dbReference>
<evidence type="ECO:0000256" key="8">
    <source>
        <dbReference type="ARBA" id="ARBA00023027"/>
    </source>
</evidence>
<dbReference type="InterPro" id="IPR004821">
    <property type="entry name" value="Cyt_trans-like"/>
</dbReference>
<evidence type="ECO:0000256" key="10">
    <source>
        <dbReference type="HAMAP-Rule" id="MF_00244"/>
    </source>
</evidence>
<keyword evidence="5 10" id="KW-0548">Nucleotidyltransferase</keyword>
<dbReference type="PANTHER" id="PTHR39321:SF3">
    <property type="entry name" value="PHOSPHOPANTETHEINE ADENYLYLTRANSFERASE"/>
    <property type="match status" value="1"/>
</dbReference>
<evidence type="ECO:0000256" key="5">
    <source>
        <dbReference type="ARBA" id="ARBA00022695"/>
    </source>
</evidence>
<evidence type="ECO:0000256" key="1">
    <source>
        <dbReference type="ARBA" id="ARBA00002324"/>
    </source>
</evidence>
<proteinExistence type="inferred from homology"/>
<reference evidence="12" key="1">
    <citation type="journal article" date="2021" name="PeerJ">
        <title>Extensive microbial diversity within the chicken gut microbiome revealed by metagenomics and culture.</title>
        <authorList>
            <person name="Gilroy R."/>
            <person name="Ravi A."/>
            <person name="Getino M."/>
            <person name="Pursley I."/>
            <person name="Horton D.L."/>
            <person name="Alikhan N.F."/>
            <person name="Baker D."/>
            <person name="Gharbi K."/>
            <person name="Hall N."/>
            <person name="Watson M."/>
            <person name="Adriaenssens E.M."/>
            <person name="Foster-Nyarko E."/>
            <person name="Jarju S."/>
            <person name="Secka A."/>
            <person name="Antonio M."/>
            <person name="Oren A."/>
            <person name="Chaudhuri R.R."/>
            <person name="La Ragione R."/>
            <person name="Hildebrand F."/>
            <person name="Pallen M.J."/>
        </authorList>
    </citation>
    <scope>NUCLEOTIDE SEQUENCE</scope>
    <source>
        <strain evidence="12">ChiHejej3B27-2180</strain>
    </source>
</reference>
<dbReference type="InterPro" id="IPR014729">
    <property type="entry name" value="Rossmann-like_a/b/a_fold"/>
</dbReference>
<name>A0A9D1QM94_9LACO</name>
<accession>A0A9D1QM94</accession>
<dbReference type="Gene3D" id="3.40.50.620">
    <property type="entry name" value="HUPs"/>
    <property type="match status" value="1"/>
</dbReference>
<evidence type="ECO:0000313" key="12">
    <source>
        <dbReference type="EMBL" id="HIW69782.1"/>
    </source>
</evidence>
<dbReference type="Proteomes" id="UP000886878">
    <property type="component" value="Unassembled WGS sequence"/>
</dbReference>
<comment type="similarity">
    <text evidence="10">Belongs to the NadD family.</text>
</comment>
<dbReference type="EC" id="2.7.7.18" evidence="10"/>
<dbReference type="NCBIfam" id="NF000840">
    <property type="entry name" value="PRK00071.1-3"/>
    <property type="match status" value="1"/>
</dbReference>
<evidence type="ECO:0000256" key="6">
    <source>
        <dbReference type="ARBA" id="ARBA00022741"/>
    </source>
</evidence>
<dbReference type="NCBIfam" id="TIGR00482">
    <property type="entry name" value="nicotinate (nicotinamide) nucleotide adenylyltransferase"/>
    <property type="match status" value="1"/>
</dbReference>
<dbReference type="PANTHER" id="PTHR39321">
    <property type="entry name" value="NICOTINATE-NUCLEOTIDE ADENYLYLTRANSFERASE-RELATED"/>
    <property type="match status" value="1"/>
</dbReference>
<dbReference type="InterPro" id="IPR005248">
    <property type="entry name" value="NadD/NMNAT"/>
</dbReference>
<dbReference type="GO" id="GO:0009435">
    <property type="term" value="P:NAD+ biosynthetic process"/>
    <property type="evidence" value="ECO:0007669"/>
    <property type="project" value="UniProtKB-UniRule"/>
</dbReference>